<feature type="domain" description="YDG" evidence="4">
    <location>
        <begin position="1"/>
        <end position="128"/>
    </location>
</feature>
<reference evidence="5" key="2">
    <citation type="submission" date="2022-01" db="EMBL/GenBank/DDBJ databases">
        <authorList>
            <person name="Yamashiro T."/>
            <person name="Shiraishi A."/>
            <person name="Satake H."/>
            <person name="Nakayama K."/>
        </authorList>
    </citation>
    <scope>NUCLEOTIDE SEQUENCE</scope>
</reference>
<proteinExistence type="predicted"/>
<dbReference type="InterPro" id="IPR036987">
    <property type="entry name" value="SRA-YDG_sf"/>
</dbReference>
<dbReference type="InterPro" id="IPR003105">
    <property type="entry name" value="SRA_YDG"/>
</dbReference>
<dbReference type="SUPFAM" id="SSF88697">
    <property type="entry name" value="PUA domain-like"/>
    <property type="match status" value="1"/>
</dbReference>
<accession>A0ABQ5I5Q2</accession>
<evidence type="ECO:0000256" key="1">
    <source>
        <dbReference type="ARBA" id="ARBA00004286"/>
    </source>
</evidence>
<comment type="subcellular location">
    <subcellularLocation>
        <location evidence="1">Chromosome</location>
    </subcellularLocation>
    <subcellularLocation>
        <location evidence="3">Nucleus</location>
    </subcellularLocation>
</comment>
<keyword evidence="2 3" id="KW-0539">Nucleus</keyword>
<dbReference type="PANTHER" id="PTHR45660:SF57">
    <property type="entry name" value="HISTONE-LYSINE N-METHYLTRANSFERASE CHROMATIN REMODELING SET FAMILY"/>
    <property type="match status" value="1"/>
</dbReference>
<keyword evidence="6" id="KW-1185">Reference proteome</keyword>
<dbReference type="Proteomes" id="UP001151760">
    <property type="component" value="Unassembled WGS sequence"/>
</dbReference>
<evidence type="ECO:0000313" key="6">
    <source>
        <dbReference type="Proteomes" id="UP001151760"/>
    </source>
</evidence>
<dbReference type="EMBL" id="BQNB010020350">
    <property type="protein sequence ID" value="GJT95024.1"/>
    <property type="molecule type" value="Genomic_DNA"/>
</dbReference>
<dbReference type="InterPro" id="IPR051357">
    <property type="entry name" value="H3K9_HMTase_SUVAR3-9"/>
</dbReference>
<evidence type="ECO:0000313" key="5">
    <source>
        <dbReference type="EMBL" id="GJT95024.1"/>
    </source>
</evidence>
<dbReference type="Gene3D" id="2.30.280.10">
    <property type="entry name" value="SRA-YDG"/>
    <property type="match status" value="1"/>
</dbReference>
<dbReference type="PANTHER" id="PTHR45660">
    <property type="entry name" value="HISTONE-LYSINE N-METHYLTRANSFERASE SETMAR"/>
    <property type="match status" value="1"/>
</dbReference>
<sequence length="141" mass="15671">MGIHGVPQAGIDFLPASMSPDKEPIATSVIVLCGYEDDEDSGDVIVYTRHDEQDKNLKLHVVDQKLEGGNLGMERSMQYGIEVRVRGLKYKGGHSEKLYVYDGIYKVTDAWLEDGKSGFGVYKFKLVRIEGQPEMGSILTT</sequence>
<name>A0ABQ5I5Q2_9ASTR</name>
<evidence type="ECO:0000256" key="2">
    <source>
        <dbReference type="ARBA" id="ARBA00023242"/>
    </source>
</evidence>
<dbReference type="SMART" id="SM00466">
    <property type="entry name" value="SRA"/>
    <property type="match status" value="1"/>
</dbReference>
<dbReference type="PROSITE" id="PS51015">
    <property type="entry name" value="YDG"/>
    <property type="match status" value="1"/>
</dbReference>
<evidence type="ECO:0000259" key="4">
    <source>
        <dbReference type="PROSITE" id="PS51015"/>
    </source>
</evidence>
<dbReference type="Pfam" id="PF02182">
    <property type="entry name" value="SAD_SRA"/>
    <property type="match status" value="1"/>
</dbReference>
<protein>
    <submittedName>
        <fullName evidence="5">Histone-lysine N-methyltransferase family member SUVH9-like protein</fullName>
    </submittedName>
</protein>
<gene>
    <name evidence="5" type="ORF">Tco_1090542</name>
</gene>
<comment type="caution">
    <text evidence="5">The sequence shown here is derived from an EMBL/GenBank/DDBJ whole genome shotgun (WGS) entry which is preliminary data.</text>
</comment>
<organism evidence="5 6">
    <name type="scientific">Tanacetum coccineum</name>
    <dbReference type="NCBI Taxonomy" id="301880"/>
    <lineage>
        <taxon>Eukaryota</taxon>
        <taxon>Viridiplantae</taxon>
        <taxon>Streptophyta</taxon>
        <taxon>Embryophyta</taxon>
        <taxon>Tracheophyta</taxon>
        <taxon>Spermatophyta</taxon>
        <taxon>Magnoliopsida</taxon>
        <taxon>eudicotyledons</taxon>
        <taxon>Gunneridae</taxon>
        <taxon>Pentapetalae</taxon>
        <taxon>asterids</taxon>
        <taxon>campanulids</taxon>
        <taxon>Asterales</taxon>
        <taxon>Asteraceae</taxon>
        <taxon>Asteroideae</taxon>
        <taxon>Anthemideae</taxon>
        <taxon>Anthemidinae</taxon>
        <taxon>Tanacetum</taxon>
    </lineage>
</organism>
<evidence type="ECO:0000256" key="3">
    <source>
        <dbReference type="PROSITE-ProRule" id="PRU00358"/>
    </source>
</evidence>
<reference evidence="5" key="1">
    <citation type="journal article" date="2022" name="Int. J. Mol. Sci.">
        <title>Draft Genome of Tanacetum Coccineum: Genomic Comparison of Closely Related Tanacetum-Family Plants.</title>
        <authorList>
            <person name="Yamashiro T."/>
            <person name="Shiraishi A."/>
            <person name="Nakayama K."/>
            <person name="Satake H."/>
        </authorList>
    </citation>
    <scope>NUCLEOTIDE SEQUENCE</scope>
</reference>
<dbReference type="InterPro" id="IPR015947">
    <property type="entry name" value="PUA-like_sf"/>
</dbReference>